<dbReference type="SFLD" id="SFLDG01018">
    <property type="entry name" value="Squalene/Phytoene_Synthase_Lik"/>
    <property type="match status" value="1"/>
</dbReference>
<evidence type="ECO:0000256" key="2">
    <source>
        <dbReference type="ARBA" id="ARBA00006251"/>
    </source>
</evidence>
<name>A0A2W5KG41_ANCNO</name>
<protein>
    <submittedName>
        <fullName evidence="6">Phytoene synthase</fullName>
    </submittedName>
</protein>
<dbReference type="InterPro" id="IPR044843">
    <property type="entry name" value="Trans_IPPS_bact-type"/>
</dbReference>
<dbReference type="Proteomes" id="UP000249577">
    <property type="component" value="Unassembled WGS sequence"/>
</dbReference>
<comment type="similarity">
    <text evidence="2">Belongs to the phytoene/squalene synthase family.</text>
</comment>
<dbReference type="SFLD" id="SFLDS00005">
    <property type="entry name" value="Isoprenoid_Synthase_Type_I"/>
    <property type="match status" value="1"/>
</dbReference>
<evidence type="ECO:0000313" key="7">
    <source>
        <dbReference type="Proteomes" id="UP000249577"/>
    </source>
</evidence>
<reference evidence="6 7" key="1">
    <citation type="submission" date="2017-08" db="EMBL/GenBank/DDBJ databases">
        <title>Infants hospitalized years apart are colonized by the same room-sourced microbial strains.</title>
        <authorList>
            <person name="Brooks B."/>
            <person name="Olm M.R."/>
            <person name="Firek B.A."/>
            <person name="Baker R."/>
            <person name="Thomas B.C."/>
            <person name="Morowitz M.J."/>
            <person name="Banfield J.F."/>
        </authorList>
    </citation>
    <scope>NUCLEOTIDE SEQUENCE [LARGE SCALE GENOMIC DNA]</scope>
    <source>
        <strain evidence="6">S2_005_003_R2_43</strain>
    </source>
</reference>
<keyword evidence="4" id="KW-0125">Carotenoid biosynthesis</keyword>
<dbReference type="GO" id="GO:0016117">
    <property type="term" value="P:carotenoid biosynthetic process"/>
    <property type="evidence" value="ECO:0007669"/>
    <property type="project" value="UniProtKB-KW"/>
</dbReference>
<dbReference type="CDD" id="cd00683">
    <property type="entry name" value="Trans_IPPS_HH"/>
    <property type="match status" value="1"/>
</dbReference>
<dbReference type="SUPFAM" id="SSF48576">
    <property type="entry name" value="Terpenoid synthases"/>
    <property type="match status" value="1"/>
</dbReference>
<comment type="cofactor">
    <cofactor evidence="5">
        <name>ATP</name>
        <dbReference type="ChEBI" id="CHEBI:30616"/>
    </cofactor>
</comment>
<evidence type="ECO:0000256" key="1">
    <source>
        <dbReference type="ARBA" id="ARBA00004684"/>
    </source>
</evidence>
<dbReference type="InterPro" id="IPR008949">
    <property type="entry name" value="Isoprenoid_synthase_dom_sf"/>
</dbReference>
<evidence type="ECO:0000256" key="4">
    <source>
        <dbReference type="ARBA" id="ARBA00022746"/>
    </source>
</evidence>
<dbReference type="SFLD" id="SFLDG01212">
    <property type="entry name" value="Phytoene_synthase_like"/>
    <property type="match status" value="1"/>
</dbReference>
<dbReference type="EMBL" id="QFPN01000004">
    <property type="protein sequence ID" value="PZQ16046.1"/>
    <property type="molecule type" value="Genomic_DNA"/>
</dbReference>
<proteinExistence type="inferred from homology"/>
<dbReference type="AlphaFoldDB" id="A0A2W5KG41"/>
<dbReference type="GO" id="GO:0004311">
    <property type="term" value="F:geranylgeranyl diphosphate synthase activity"/>
    <property type="evidence" value="ECO:0007669"/>
    <property type="project" value="InterPro"/>
</dbReference>
<comment type="pathway">
    <text evidence="1">Carotenoid biosynthesis; phytoene biosynthesis.</text>
</comment>
<sequence>MREASSAERRADLARCEAILAAGSRSFHAASRLLPARARKPAVALYAFCREADDAVDRDGGPDALARLSLRLDRAYAQRPEDSAVDRAFAAAVASRRIPRAIPDALIEGFSWDAAGRRYADYPALEAYAVRVAGSVGLMMALVMGVREPGPLARALDLGVAMQLTNVARDVGEDAAMGRLYLPLDWCAEAGLDPDAFLAAPRFSPELGRVVRRLLTEADRLYARAGHGIAALPFDCRPAIAAAGGIYAAIGAEVARAGYDSVSRRAVVGAPAKAWRLAASLAAVAPRFGAASAAPAVPSGAALIAAVAALGEPSRTDPPRFGERVGGVAEAFARLERRQVAEGVAGRG</sequence>
<evidence type="ECO:0000256" key="5">
    <source>
        <dbReference type="ARBA" id="ARBA00053028"/>
    </source>
</evidence>
<organism evidence="6 7">
    <name type="scientific">Ancylobacter novellus</name>
    <name type="common">Thiobacillus novellus</name>
    <dbReference type="NCBI Taxonomy" id="921"/>
    <lineage>
        <taxon>Bacteria</taxon>
        <taxon>Pseudomonadati</taxon>
        <taxon>Pseudomonadota</taxon>
        <taxon>Alphaproteobacteria</taxon>
        <taxon>Hyphomicrobiales</taxon>
        <taxon>Xanthobacteraceae</taxon>
        <taxon>Ancylobacter</taxon>
    </lineage>
</organism>
<dbReference type="InterPro" id="IPR033904">
    <property type="entry name" value="Trans_IPPS_HH"/>
</dbReference>
<evidence type="ECO:0000313" key="6">
    <source>
        <dbReference type="EMBL" id="PZQ16046.1"/>
    </source>
</evidence>
<keyword evidence="3" id="KW-0808">Transferase</keyword>
<dbReference type="PANTHER" id="PTHR31480">
    <property type="entry name" value="BIFUNCTIONAL LYCOPENE CYCLASE/PHYTOENE SYNTHASE"/>
    <property type="match status" value="1"/>
</dbReference>
<dbReference type="Pfam" id="PF00494">
    <property type="entry name" value="SQS_PSY"/>
    <property type="match status" value="1"/>
</dbReference>
<dbReference type="FunFam" id="1.10.600.10:FF:000020">
    <property type="entry name" value="Phytoene synthase"/>
    <property type="match status" value="1"/>
</dbReference>
<dbReference type="GO" id="GO:0051996">
    <property type="term" value="F:squalene synthase [NAD(P)H] activity"/>
    <property type="evidence" value="ECO:0007669"/>
    <property type="project" value="InterPro"/>
</dbReference>
<dbReference type="InterPro" id="IPR002060">
    <property type="entry name" value="Squ/phyt_synthse"/>
</dbReference>
<gene>
    <name evidence="6" type="ORF">DI565_09615</name>
</gene>
<dbReference type="Gene3D" id="1.10.600.10">
    <property type="entry name" value="Farnesyl Diphosphate Synthase"/>
    <property type="match status" value="1"/>
</dbReference>
<comment type="caution">
    <text evidence="6">The sequence shown here is derived from an EMBL/GenBank/DDBJ whole genome shotgun (WGS) entry which is preliminary data.</text>
</comment>
<evidence type="ECO:0000256" key="3">
    <source>
        <dbReference type="ARBA" id="ARBA00022679"/>
    </source>
</evidence>
<accession>A0A2W5KG41</accession>